<reference evidence="1" key="1">
    <citation type="journal article" date="2021" name="Microb. Physiol.">
        <title>Proteogenomic Insights into the Physiology of Marine, Sulfate-Reducing, Filamentous Desulfonema limicola and Desulfonema magnum.</title>
        <authorList>
            <person name="Schnaars V."/>
            <person name="Wohlbrand L."/>
            <person name="Scheve S."/>
            <person name="Hinrichs C."/>
            <person name="Reinhardt R."/>
            <person name="Rabus R."/>
        </authorList>
    </citation>
    <scope>NUCLEOTIDE SEQUENCE</scope>
    <source>
        <strain evidence="1">4be13</strain>
    </source>
</reference>
<dbReference type="KEGG" id="dmm:dnm_059270"/>
<dbReference type="EMBL" id="CP061800">
    <property type="protein sequence ID" value="QTA89870.1"/>
    <property type="molecule type" value="Genomic_DNA"/>
</dbReference>
<dbReference type="SUPFAM" id="SSF48452">
    <property type="entry name" value="TPR-like"/>
    <property type="match status" value="1"/>
</dbReference>
<gene>
    <name evidence="1" type="ORF">dnm_059270</name>
</gene>
<name>A0A975BQU6_9BACT</name>
<dbReference type="Gene3D" id="1.25.40.10">
    <property type="entry name" value="Tetratricopeptide repeat domain"/>
    <property type="match status" value="1"/>
</dbReference>
<evidence type="ECO:0000313" key="1">
    <source>
        <dbReference type="EMBL" id="QTA89870.1"/>
    </source>
</evidence>
<evidence type="ECO:0000313" key="2">
    <source>
        <dbReference type="Proteomes" id="UP000663722"/>
    </source>
</evidence>
<organism evidence="1 2">
    <name type="scientific">Desulfonema magnum</name>
    <dbReference type="NCBI Taxonomy" id="45655"/>
    <lineage>
        <taxon>Bacteria</taxon>
        <taxon>Pseudomonadati</taxon>
        <taxon>Thermodesulfobacteriota</taxon>
        <taxon>Desulfobacteria</taxon>
        <taxon>Desulfobacterales</taxon>
        <taxon>Desulfococcaceae</taxon>
        <taxon>Desulfonema</taxon>
    </lineage>
</organism>
<dbReference type="Proteomes" id="UP000663722">
    <property type="component" value="Chromosome"/>
</dbReference>
<accession>A0A975BQU6</accession>
<protein>
    <submittedName>
        <fullName evidence="1">Uncharacterized protein</fullName>
    </submittedName>
</protein>
<keyword evidence="2" id="KW-1185">Reference proteome</keyword>
<proteinExistence type="predicted"/>
<dbReference type="InterPro" id="IPR011990">
    <property type="entry name" value="TPR-like_helical_dom_sf"/>
</dbReference>
<dbReference type="RefSeq" id="WP_207678316.1">
    <property type="nucleotide sequence ID" value="NZ_CP061800.1"/>
</dbReference>
<dbReference type="AlphaFoldDB" id="A0A975BQU6"/>
<sequence>MEDVKKKIKSFLQEAELYQSQGLLNEAKERYVRAGQLVKKNENLIKNKNLLKVISKKIHVLKEKIDRIESGPISVEMPKQIQDIIKHKFSFSKNDDAGALEGAIALAKFGQFEAALNEFDELIKTASISVEAAKNIIRCHKALDSLDEAANRYKEWLSENFFTPAQLNKLRVFLQGILDSQGVDIKLPKKDIITSPSLETLMDTEVSETEAVETVIPEKIVEQEINDEDIIDISSVGITFTEGPKKGETIEYDVSFQAGSIINLLISGDDKELVENLRTGVVLNEVQFYSPIAMFNGKAVVSSKSEIESGPKQGYYSLDIKVTSIL</sequence>